<sequence length="78" mass="8867">MSENTYVIAFASFHPEAETMCDDDDDEDDDDDDDDDDDKGGLKVKEEDEEEGEKEDTRVTHIQPQHAVRAIGHVDTLR</sequence>
<feature type="region of interest" description="Disordered" evidence="1">
    <location>
        <begin position="13"/>
        <end position="78"/>
    </location>
</feature>
<protein>
    <submittedName>
        <fullName evidence="2">Uncharacterized protein</fullName>
    </submittedName>
</protein>
<comment type="caution">
    <text evidence="2">The sequence shown here is derived from an EMBL/GenBank/DDBJ whole genome shotgun (WGS) entry which is preliminary data.</text>
</comment>
<feature type="compositionally biased region" description="Acidic residues" evidence="1">
    <location>
        <begin position="19"/>
        <end position="38"/>
    </location>
</feature>
<dbReference type="AlphaFoldDB" id="A0ABD2B344"/>
<accession>A0ABD2B344</accession>
<organism evidence="2 3">
    <name type="scientific">Vespula squamosa</name>
    <name type="common">Southern yellow jacket</name>
    <name type="synonym">Wasp</name>
    <dbReference type="NCBI Taxonomy" id="30214"/>
    <lineage>
        <taxon>Eukaryota</taxon>
        <taxon>Metazoa</taxon>
        <taxon>Ecdysozoa</taxon>
        <taxon>Arthropoda</taxon>
        <taxon>Hexapoda</taxon>
        <taxon>Insecta</taxon>
        <taxon>Pterygota</taxon>
        <taxon>Neoptera</taxon>
        <taxon>Endopterygota</taxon>
        <taxon>Hymenoptera</taxon>
        <taxon>Apocrita</taxon>
        <taxon>Aculeata</taxon>
        <taxon>Vespoidea</taxon>
        <taxon>Vespidae</taxon>
        <taxon>Vespinae</taxon>
        <taxon>Vespula</taxon>
    </lineage>
</organism>
<proteinExistence type="predicted"/>
<dbReference type="EMBL" id="JAUDFV010000133">
    <property type="protein sequence ID" value="KAL2727118.1"/>
    <property type="molecule type" value="Genomic_DNA"/>
</dbReference>
<dbReference type="Proteomes" id="UP001607302">
    <property type="component" value="Unassembled WGS sequence"/>
</dbReference>
<name>A0ABD2B344_VESSQ</name>
<evidence type="ECO:0000313" key="2">
    <source>
        <dbReference type="EMBL" id="KAL2727118.1"/>
    </source>
</evidence>
<evidence type="ECO:0000313" key="3">
    <source>
        <dbReference type="Proteomes" id="UP001607302"/>
    </source>
</evidence>
<evidence type="ECO:0000256" key="1">
    <source>
        <dbReference type="SAM" id="MobiDB-lite"/>
    </source>
</evidence>
<gene>
    <name evidence="2" type="ORF">V1478_007396</name>
</gene>
<keyword evidence="3" id="KW-1185">Reference proteome</keyword>
<reference evidence="2 3" key="1">
    <citation type="journal article" date="2024" name="Ann. Entomol. Soc. Am.">
        <title>Genomic analyses of the southern and eastern yellowjacket wasps (Hymenoptera: Vespidae) reveal evolutionary signatures of social life.</title>
        <authorList>
            <person name="Catto M.A."/>
            <person name="Caine P.B."/>
            <person name="Orr S.E."/>
            <person name="Hunt B.G."/>
            <person name="Goodisman M.A.D."/>
        </authorList>
    </citation>
    <scope>NUCLEOTIDE SEQUENCE [LARGE SCALE GENOMIC DNA]</scope>
    <source>
        <strain evidence="2">233</strain>
        <tissue evidence="2">Head and thorax</tissue>
    </source>
</reference>